<evidence type="ECO:0000259" key="1">
    <source>
        <dbReference type="Pfam" id="PF01408"/>
    </source>
</evidence>
<protein>
    <recommendedName>
        <fullName evidence="1">Gfo/Idh/MocA-like oxidoreductase N-terminal domain-containing protein</fullName>
    </recommendedName>
</protein>
<dbReference type="EMBL" id="PCXQ01000004">
    <property type="protein sequence ID" value="PJE51069.1"/>
    <property type="molecule type" value="Genomic_DNA"/>
</dbReference>
<name>A0A2J0QBA0_9BACT</name>
<evidence type="ECO:0000313" key="2">
    <source>
        <dbReference type="EMBL" id="PJE51069.1"/>
    </source>
</evidence>
<dbReference type="Gene3D" id="3.40.50.720">
    <property type="entry name" value="NAD(P)-binding Rossmann-like Domain"/>
    <property type="match status" value="1"/>
</dbReference>
<dbReference type="AlphaFoldDB" id="A0A2J0QBA0"/>
<dbReference type="InterPro" id="IPR051450">
    <property type="entry name" value="Gfo/Idh/MocA_Oxidoreductases"/>
</dbReference>
<dbReference type="PANTHER" id="PTHR43377:SF6">
    <property type="entry name" value="GFO_IDH_MOCA-LIKE OXIDOREDUCTASE N-TERMINAL DOMAIN-CONTAINING PROTEIN"/>
    <property type="match status" value="1"/>
</dbReference>
<dbReference type="InterPro" id="IPR036291">
    <property type="entry name" value="NAD(P)-bd_dom_sf"/>
</dbReference>
<comment type="caution">
    <text evidence="2">The sequence shown here is derived from an EMBL/GenBank/DDBJ whole genome shotgun (WGS) entry which is preliminary data.</text>
</comment>
<gene>
    <name evidence="2" type="ORF">COV29_02230</name>
</gene>
<accession>A0A2J0QBA0</accession>
<dbReference type="PANTHER" id="PTHR43377">
    <property type="entry name" value="BILIVERDIN REDUCTASE A"/>
    <property type="match status" value="1"/>
</dbReference>
<organism evidence="2 3">
    <name type="scientific">Candidatus Yanofskybacteria bacterium CG10_big_fil_rev_8_21_14_0_10_36_16</name>
    <dbReference type="NCBI Taxonomy" id="1975096"/>
    <lineage>
        <taxon>Bacteria</taxon>
        <taxon>Candidatus Yanofskyibacteriota</taxon>
    </lineage>
</organism>
<dbReference type="Gene3D" id="3.30.360.10">
    <property type="entry name" value="Dihydrodipicolinate Reductase, domain 2"/>
    <property type="match status" value="1"/>
</dbReference>
<dbReference type="InterPro" id="IPR000683">
    <property type="entry name" value="Gfo/Idh/MocA-like_OxRdtase_N"/>
</dbReference>
<dbReference type="Pfam" id="PF01408">
    <property type="entry name" value="GFO_IDH_MocA"/>
    <property type="match status" value="1"/>
</dbReference>
<dbReference type="SUPFAM" id="SSF55347">
    <property type="entry name" value="Glyceraldehyde-3-phosphate dehydrogenase-like, C-terminal domain"/>
    <property type="match status" value="1"/>
</dbReference>
<dbReference type="SUPFAM" id="SSF51735">
    <property type="entry name" value="NAD(P)-binding Rossmann-fold domains"/>
    <property type="match status" value="1"/>
</dbReference>
<proteinExistence type="predicted"/>
<feature type="domain" description="Gfo/Idh/MocA-like oxidoreductase N-terminal" evidence="1">
    <location>
        <begin position="6"/>
        <end position="122"/>
    </location>
</feature>
<dbReference type="Proteomes" id="UP000228496">
    <property type="component" value="Unassembled WGS sequence"/>
</dbReference>
<reference evidence="2 3" key="1">
    <citation type="submission" date="2017-09" db="EMBL/GenBank/DDBJ databases">
        <title>Depth-based differentiation of microbial function through sediment-hosted aquifers and enrichment of novel symbionts in the deep terrestrial subsurface.</title>
        <authorList>
            <person name="Probst A.J."/>
            <person name="Ladd B."/>
            <person name="Jarett J.K."/>
            <person name="Geller-Mcgrath D.E."/>
            <person name="Sieber C.M."/>
            <person name="Emerson J.B."/>
            <person name="Anantharaman K."/>
            <person name="Thomas B.C."/>
            <person name="Malmstrom R."/>
            <person name="Stieglmeier M."/>
            <person name="Klingl A."/>
            <person name="Woyke T."/>
            <person name="Ryan C.M."/>
            <person name="Banfield J.F."/>
        </authorList>
    </citation>
    <scope>NUCLEOTIDE SEQUENCE [LARGE SCALE GENOMIC DNA]</scope>
    <source>
        <strain evidence="2">CG10_big_fil_rev_8_21_14_0_10_36_16</strain>
    </source>
</reference>
<evidence type="ECO:0000313" key="3">
    <source>
        <dbReference type="Proteomes" id="UP000228496"/>
    </source>
</evidence>
<sequence length="297" mass="34026">MKNKTKIAIIGIGRWGKNLAREFGKNADIKAFCHTEKNENIDWLNKNFPKIPSKNYDSILKDEDIEAVIIATPINTHHKLAKQALLAGKHVFVEKPISETVKQAEELTRLASKKQLILFVGHIFSYHPILAKVKSITKREKIKKAIFSWHKLGTFKEDLVLNLGSHDIAIALELFKKPTNIKITKKIKSVTRCDIINLDLKFKGNTTCSIYLNRISNQKNKTATFIADKNVYLWENNSLFKLNKTKNEFSLIFESKTTPLEIEVKEFINCIQNKKTPLTNGEFGTEVVKVLEKIKHQ</sequence>
<dbReference type="GO" id="GO:0000166">
    <property type="term" value="F:nucleotide binding"/>
    <property type="evidence" value="ECO:0007669"/>
    <property type="project" value="InterPro"/>
</dbReference>